<evidence type="ECO:0000256" key="3">
    <source>
        <dbReference type="ARBA" id="ARBA00022692"/>
    </source>
</evidence>
<comment type="subcellular location">
    <subcellularLocation>
        <location evidence="1">Membrane</location>
        <topology evidence="1">Multi-pass membrane protein</topology>
    </subcellularLocation>
</comment>
<dbReference type="InterPro" id="IPR020904">
    <property type="entry name" value="Sc_DH/Rdtase_CS"/>
</dbReference>
<evidence type="ECO:0000256" key="12">
    <source>
        <dbReference type="RuleBase" id="RU000363"/>
    </source>
</evidence>
<evidence type="ECO:0000256" key="11">
    <source>
        <dbReference type="ARBA" id="ARBA00082544"/>
    </source>
</evidence>
<dbReference type="PRINTS" id="PR00080">
    <property type="entry name" value="SDRFAMILY"/>
</dbReference>
<dbReference type="EMBL" id="KV745139">
    <property type="protein sequence ID" value="OCK77298.1"/>
    <property type="molecule type" value="Genomic_DNA"/>
</dbReference>
<evidence type="ECO:0000256" key="5">
    <source>
        <dbReference type="ARBA" id="ARBA00022989"/>
    </source>
</evidence>
<evidence type="ECO:0000256" key="8">
    <source>
        <dbReference type="ARBA" id="ARBA00023136"/>
    </source>
</evidence>
<dbReference type="AlphaFoldDB" id="A0A8E2JCE8"/>
<organism evidence="13 14">
    <name type="scientific">Lepidopterella palustris CBS 459.81</name>
    <dbReference type="NCBI Taxonomy" id="1314670"/>
    <lineage>
        <taxon>Eukaryota</taxon>
        <taxon>Fungi</taxon>
        <taxon>Dikarya</taxon>
        <taxon>Ascomycota</taxon>
        <taxon>Pezizomycotina</taxon>
        <taxon>Dothideomycetes</taxon>
        <taxon>Pleosporomycetidae</taxon>
        <taxon>Mytilinidiales</taxon>
        <taxon>Argynnaceae</taxon>
        <taxon>Lepidopterella</taxon>
    </lineage>
</organism>
<evidence type="ECO:0000313" key="13">
    <source>
        <dbReference type="EMBL" id="OCK77298.1"/>
    </source>
</evidence>
<keyword evidence="4" id="KW-0521">NADP</keyword>
<dbReference type="InterPro" id="IPR036291">
    <property type="entry name" value="NAD(P)-bd_dom_sf"/>
</dbReference>
<evidence type="ECO:0000256" key="10">
    <source>
        <dbReference type="ARBA" id="ARBA00068717"/>
    </source>
</evidence>
<evidence type="ECO:0000256" key="6">
    <source>
        <dbReference type="ARBA" id="ARBA00023002"/>
    </source>
</evidence>
<comment type="function">
    <text evidence="9">Catalyzes the reduction of all-trans-retinal to all-trans-retinol in the presence of NADPH.</text>
</comment>
<dbReference type="Proteomes" id="UP000250266">
    <property type="component" value="Unassembled WGS sequence"/>
</dbReference>
<keyword evidence="6" id="KW-0560">Oxidoreductase</keyword>
<proteinExistence type="inferred from homology"/>
<evidence type="ECO:0000256" key="1">
    <source>
        <dbReference type="ARBA" id="ARBA00004141"/>
    </source>
</evidence>
<gene>
    <name evidence="13" type="ORF">K432DRAFT_304555</name>
</gene>
<keyword evidence="14" id="KW-1185">Reference proteome</keyword>
<keyword evidence="5" id="KW-1133">Transmembrane helix</keyword>
<name>A0A8E2JCE8_9PEZI</name>
<dbReference type="GO" id="GO:0016020">
    <property type="term" value="C:membrane"/>
    <property type="evidence" value="ECO:0007669"/>
    <property type="project" value="UniProtKB-SubCell"/>
</dbReference>
<keyword evidence="8" id="KW-0472">Membrane</keyword>
<evidence type="ECO:0000256" key="2">
    <source>
        <dbReference type="ARBA" id="ARBA00006484"/>
    </source>
</evidence>
<evidence type="ECO:0000313" key="14">
    <source>
        <dbReference type="Proteomes" id="UP000250266"/>
    </source>
</evidence>
<dbReference type="PRINTS" id="PR00081">
    <property type="entry name" value="GDHRDH"/>
</dbReference>
<dbReference type="Gene3D" id="3.40.50.720">
    <property type="entry name" value="NAD(P)-binding Rossmann-like Domain"/>
    <property type="match status" value="1"/>
</dbReference>
<dbReference type="PANTHER" id="PTHR24322:SF736">
    <property type="entry name" value="RETINOL DEHYDROGENASE 10"/>
    <property type="match status" value="1"/>
</dbReference>
<evidence type="ECO:0000256" key="4">
    <source>
        <dbReference type="ARBA" id="ARBA00022857"/>
    </source>
</evidence>
<dbReference type="Pfam" id="PF00106">
    <property type="entry name" value="adh_short"/>
    <property type="match status" value="1"/>
</dbReference>
<reference evidence="13 14" key="1">
    <citation type="journal article" date="2016" name="Nat. Commun.">
        <title>Ectomycorrhizal ecology is imprinted in the genome of the dominant symbiotic fungus Cenococcum geophilum.</title>
        <authorList>
            <consortium name="DOE Joint Genome Institute"/>
            <person name="Peter M."/>
            <person name="Kohler A."/>
            <person name="Ohm R.A."/>
            <person name="Kuo A."/>
            <person name="Krutzmann J."/>
            <person name="Morin E."/>
            <person name="Arend M."/>
            <person name="Barry K.W."/>
            <person name="Binder M."/>
            <person name="Choi C."/>
            <person name="Clum A."/>
            <person name="Copeland A."/>
            <person name="Grisel N."/>
            <person name="Haridas S."/>
            <person name="Kipfer T."/>
            <person name="LaButti K."/>
            <person name="Lindquist E."/>
            <person name="Lipzen A."/>
            <person name="Maire R."/>
            <person name="Meier B."/>
            <person name="Mihaltcheva S."/>
            <person name="Molinier V."/>
            <person name="Murat C."/>
            <person name="Poggeler S."/>
            <person name="Quandt C.A."/>
            <person name="Sperisen C."/>
            <person name="Tritt A."/>
            <person name="Tisserant E."/>
            <person name="Crous P.W."/>
            <person name="Henrissat B."/>
            <person name="Nehls U."/>
            <person name="Egli S."/>
            <person name="Spatafora J.W."/>
            <person name="Grigoriev I.V."/>
            <person name="Martin F.M."/>
        </authorList>
    </citation>
    <scope>NUCLEOTIDE SEQUENCE [LARGE SCALE GENOMIC DNA]</scope>
    <source>
        <strain evidence="13 14">CBS 459.81</strain>
    </source>
</reference>
<evidence type="ECO:0000256" key="7">
    <source>
        <dbReference type="ARBA" id="ARBA00023098"/>
    </source>
</evidence>
<protein>
    <recommendedName>
        <fullName evidence="10">Short-chain dehydrogenase/reductase 3</fullName>
    </recommendedName>
    <alternativeName>
        <fullName evidence="11">Retinal short-chain dehydrogenase/reductase 1</fullName>
    </alternativeName>
</protein>
<dbReference type="SUPFAM" id="SSF51735">
    <property type="entry name" value="NAD(P)-binding Rossmann-fold domains"/>
    <property type="match status" value="1"/>
</dbReference>
<keyword evidence="7" id="KW-0443">Lipid metabolism</keyword>
<dbReference type="PANTHER" id="PTHR24322">
    <property type="entry name" value="PKSB"/>
    <property type="match status" value="1"/>
</dbReference>
<keyword evidence="3" id="KW-0812">Transmembrane</keyword>
<accession>A0A8E2JCE8</accession>
<dbReference type="FunFam" id="3.40.50.720:FF:000131">
    <property type="entry name" value="Short-chain dehydrogenase/reductase 3"/>
    <property type="match status" value="1"/>
</dbReference>
<dbReference type="OrthoDB" id="10253736at2759"/>
<dbReference type="InterPro" id="IPR002347">
    <property type="entry name" value="SDR_fam"/>
</dbReference>
<dbReference type="GO" id="GO:0052650">
    <property type="term" value="F:all-trans-retinol dehydrogenase (NADP+) activity"/>
    <property type="evidence" value="ECO:0007669"/>
    <property type="project" value="UniProtKB-ARBA"/>
</dbReference>
<comment type="similarity">
    <text evidence="2 12">Belongs to the short-chain dehydrogenases/reductases (SDR) family.</text>
</comment>
<evidence type="ECO:0000256" key="9">
    <source>
        <dbReference type="ARBA" id="ARBA00059620"/>
    </source>
</evidence>
<sequence>MSVAIQNVSGFVLGSVPGTALNPVITGALLWAITKGPPSLKARLLRPFASLPYDGRPAGLIKTLKWLFALGLVVRINRVLNHTALNSWRLRSEKKRWDWNNEVAVVTGGSSGIGELVVKGLMKKGVKVAVLDVQPLPDSLKNFANVKFFECDITSASTVHETADSIRSTLGPPSILVNNAGIASAHTILDTSDEYLRKVFDVNLLSNFTTVKAFLPDMIVKNKGHIVTVASCASFITVAGLVDYCSTKAGVFSFHEGLSQELKHRYSAPNVLTTSIHPSWVRTPLVDSWAESLRNAKADLLTPQTIADAIVKQILSCSGGQRIIPSKISNVAGLRGWPNWLQEVVRDSTSNQVYGK</sequence>
<dbReference type="PROSITE" id="PS00061">
    <property type="entry name" value="ADH_SHORT"/>
    <property type="match status" value="1"/>
</dbReference>
<dbReference type="CDD" id="cd05339">
    <property type="entry name" value="17beta-HSDXI-like_SDR_c"/>
    <property type="match status" value="1"/>
</dbReference>